<gene>
    <name evidence="2" type="ORF">HNR42_000314</name>
</gene>
<feature type="chain" id="PRO_5032892179" description="Transglycosylase SLT domain-containing protein" evidence="1">
    <location>
        <begin position="24"/>
        <end position="397"/>
    </location>
</feature>
<dbReference type="EMBL" id="JACHHG010000001">
    <property type="protein sequence ID" value="MBB6096902.1"/>
    <property type="molecule type" value="Genomic_DNA"/>
</dbReference>
<dbReference type="AlphaFoldDB" id="A0A841HYA8"/>
<evidence type="ECO:0008006" key="4">
    <source>
        <dbReference type="Google" id="ProtNLM"/>
    </source>
</evidence>
<evidence type="ECO:0000313" key="2">
    <source>
        <dbReference type="EMBL" id="MBB6096902.1"/>
    </source>
</evidence>
<accession>A0A841HYA8</accession>
<feature type="signal peptide" evidence="1">
    <location>
        <begin position="1"/>
        <end position="23"/>
    </location>
</feature>
<keyword evidence="1" id="KW-0732">Signal</keyword>
<keyword evidence="3" id="KW-1185">Reference proteome</keyword>
<dbReference type="Proteomes" id="UP000569951">
    <property type="component" value="Unassembled WGS sequence"/>
</dbReference>
<comment type="caution">
    <text evidence="2">The sequence shown here is derived from an EMBL/GenBank/DDBJ whole genome shotgun (WGS) entry which is preliminary data.</text>
</comment>
<protein>
    <recommendedName>
        <fullName evidence="4">Transglycosylase SLT domain-containing protein</fullName>
    </recommendedName>
</protein>
<sequence>MRRSTQLATLTVAALLSFSPSVAGYLSQTYQRYSLGHSDLSPAAVEAALEAQGPALGPPSAPLLDRYTARLEEYTQALDALEVSGARRVRLLERYWQVYWQAYELLGAAQASALVRMLATETRNQAPELGRHSAFASPETALASSLRWLEFIRWVSALPPGSPDLEQVLSARSPVRLAPGAVLGNARWIMRAANATRLPHGVLAAIVDNEQAGSQQVYGIAGAMRSFADTVAWRTAQVYGSSGLSGRISQTVGLAQMSWKDALGQRERFEALGIRLGVPFPETEAQARALLVRPYANLVFTGSRLRGYLNALSDDDPLSMRPHASAWTYFVGPAWHNNPALASSGETFAYAWNGFFKAALYQRLIPAYLRAEQGPVAQAQRSLPGYSSAATSSSAGG</sequence>
<organism evidence="2 3">
    <name type="scientific">Deinobacterium chartae</name>
    <dbReference type="NCBI Taxonomy" id="521158"/>
    <lineage>
        <taxon>Bacteria</taxon>
        <taxon>Thermotogati</taxon>
        <taxon>Deinococcota</taxon>
        <taxon>Deinococci</taxon>
        <taxon>Deinococcales</taxon>
        <taxon>Deinococcaceae</taxon>
        <taxon>Deinobacterium</taxon>
    </lineage>
</organism>
<proteinExistence type="predicted"/>
<reference evidence="2 3" key="1">
    <citation type="submission" date="2020-08" db="EMBL/GenBank/DDBJ databases">
        <title>Genomic Encyclopedia of Type Strains, Phase IV (KMG-IV): sequencing the most valuable type-strain genomes for metagenomic binning, comparative biology and taxonomic classification.</title>
        <authorList>
            <person name="Goeker M."/>
        </authorList>
    </citation>
    <scope>NUCLEOTIDE SEQUENCE [LARGE SCALE GENOMIC DNA]</scope>
    <source>
        <strain evidence="2 3">DSM 21458</strain>
    </source>
</reference>
<evidence type="ECO:0000256" key="1">
    <source>
        <dbReference type="SAM" id="SignalP"/>
    </source>
</evidence>
<name>A0A841HYA8_9DEIO</name>
<evidence type="ECO:0000313" key="3">
    <source>
        <dbReference type="Proteomes" id="UP000569951"/>
    </source>
</evidence>
<dbReference type="RefSeq" id="WP_183983784.1">
    <property type="nucleotide sequence ID" value="NZ_JACHHG010000001.1"/>
</dbReference>